<gene>
    <name evidence="1" type="ORF">RUMCAL_02603</name>
</gene>
<dbReference type="STRING" id="411473.RUMCAL_02603"/>
<evidence type="ECO:0000313" key="1">
    <source>
        <dbReference type="EMBL" id="ERJ91436.1"/>
    </source>
</evidence>
<keyword evidence="2" id="KW-1185">Reference proteome</keyword>
<dbReference type="RefSeq" id="WP_021680775.1">
    <property type="nucleotide sequence ID" value="NZ_KI260304.1"/>
</dbReference>
<dbReference type="GeneID" id="93693310"/>
<name>U2JYR4_9FIRM</name>
<dbReference type="PATRIC" id="fig|411473.3.peg.2180"/>
<dbReference type="AlphaFoldDB" id="U2JYR4"/>
<dbReference type="EMBL" id="AWVF01000315">
    <property type="protein sequence ID" value="ERJ91436.1"/>
    <property type="molecule type" value="Genomic_DNA"/>
</dbReference>
<sequence length="96" mass="11160">MNQEFFMYRGYPLVRKGNEIYYGYMSEPFVVMMQIVHQQEVNGLKVADKIRVYQIATKEPDPVKAITKTSDRPNLYEAVDLANVWLKRAEKDAAAK</sequence>
<comment type="caution">
    <text evidence="1">The sequence shown here is derived from an EMBL/GenBank/DDBJ whole genome shotgun (WGS) entry which is preliminary data.</text>
</comment>
<accession>U2JYR4</accession>
<dbReference type="eggNOG" id="ENOG5032U6U">
    <property type="taxonomic scope" value="Bacteria"/>
</dbReference>
<proteinExistence type="predicted"/>
<organism evidence="1 2">
    <name type="scientific">Ruminococcus callidus ATCC 27760</name>
    <dbReference type="NCBI Taxonomy" id="411473"/>
    <lineage>
        <taxon>Bacteria</taxon>
        <taxon>Bacillati</taxon>
        <taxon>Bacillota</taxon>
        <taxon>Clostridia</taxon>
        <taxon>Eubacteriales</taxon>
        <taxon>Oscillospiraceae</taxon>
        <taxon>Ruminococcus</taxon>
    </lineage>
</organism>
<dbReference type="HOGENOM" id="CLU_2408894_0_0_9"/>
<reference evidence="1 2" key="1">
    <citation type="submission" date="2013-07" db="EMBL/GenBank/DDBJ databases">
        <authorList>
            <person name="Weinstock G."/>
            <person name="Sodergren E."/>
            <person name="Wylie T."/>
            <person name="Fulton L."/>
            <person name="Fulton R."/>
            <person name="Fronick C."/>
            <person name="O'Laughlin M."/>
            <person name="Godfrey J."/>
            <person name="Miner T."/>
            <person name="Herter B."/>
            <person name="Appelbaum E."/>
            <person name="Cordes M."/>
            <person name="Lek S."/>
            <person name="Wollam A."/>
            <person name="Pepin K.H."/>
            <person name="Palsikar V.B."/>
            <person name="Mitreva M."/>
            <person name="Wilson R.K."/>
        </authorList>
    </citation>
    <scope>NUCLEOTIDE SEQUENCE [LARGE SCALE GENOMIC DNA]</scope>
    <source>
        <strain evidence="1 2">ATCC 27760</strain>
    </source>
</reference>
<evidence type="ECO:0000313" key="2">
    <source>
        <dbReference type="Proteomes" id="UP000016662"/>
    </source>
</evidence>
<protein>
    <submittedName>
        <fullName evidence="1">Uncharacterized protein</fullName>
    </submittedName>
</protein>
<dbReference type="Proteomes" id="UP000016662">
    <property type="component" value="Unassembled WGS sequence"/>
</dbReference>
<dbReference type="OrthoDB" id="1716553at2"/>